<evidence type="ECO:0000313" key="2">
    <source>
        <dbReference type="Proteomes" id="UP001469553"/>
    </source>
</evidence>
<protein>
    <submittedName>
        <fullName evidence="1">Uncharacterized protein</fullName>
    </submittedName>
</protein>
<dbReference type="Proteomes" id="UP001469553">
    <property type="component" value="Unassembled WGS sequence"/>
</dbReference>
<accession>A0ABV0YK15</accession>
<name>A0ABV0YK15_9TELE</name>
<proteinExistence type="predicted"/>
<sequence>MSGRFHTDPNKQTESTDTEHPLSRLVAINGCRILHLFRCRGTFHCAEYENQLDQRLTLRHNILNAQNIEAIISHAPLQQYFHHSVSNILKIATQWCMILFPEETQFNK</sequence>
<evidence type="ECO:0000313" key="1">
    <source>
        <dbReference type="EMBL" id="MEQ2293765.1"/>
    </source>
</evidence>
<comment type="caution">
    <text evidence="1">The sequence shown here is derived from an EMBL/GenBank/DDBJ whole genome shotgun (WGS) entry which is preliminary data.</text>
</comment>
<dbReference type="EMBL" id="JAHRIP010034254">
    <property type="protein sequence ID" value="MEQ2293765.1"/>
    <property type="molecule type" value="Genomic_DNA"/>
</dbReference>
<gene>
    <name evidence="1" type="ORF">AMECASPLE_036938</name>
</gene>
<reference evidence="1 2" key="1">
    <citation type="submission" date="2021-06" db="EMBL/GenBank/DDBJ databases">
        <authorList>
            <person name="Palmer J.M."/>
        </authorList>
    </citation>
    <scope>NUCLEOTIDE SEQUENCE [LARGE SCALE GENOMIC DNA]</scope>
    <source>
        <strain evidence="1 2">AS_MEX2019</strain>
        <tissue evidence="1">Muscle</tissue>
    </source>
</reference>
<keyword evidence="2" id="KW-1185">Reference proteome</keyword>
<organism evidence="1 2">
    <name type="scientific">Ameca splendens</name>
    <dbReference type="NCBI Taxonomy" id="208324"/>
    <lineage>
        <taxon>Eukaryota</taxon>
        <taxon>Metazoa</taxon>
        <taxon>Chordata</taxon>
        <taxon>Craniata</taxon>
        <taxon>Vertebrata</taxon>
        <taxon>Euteleostomi</taxon>
        <taxon>Actinopterygii</taxon>
        <taxon>Neopterygii</taxon>
        <taxon>Teleostei</taxon>
        <taxon>Neoteleostei</taxon>
        <taxon>Acanthomorphata</taxon>
        <taxon>Ovalentaria</taxon>
        <taxon>Atherinomorphae</taxon>
        <taxon>Cyprinodontiformes</taxon>
        <taxon>Goodeidae</taxon>
        <taxon>Ameca</taxon>
    </lineage>
</organism>